<accession>A0A1B1BML1</accession>
<keyword evidence="4" id="KW-1185">Reference proteome</keyword>
<sequence length="80" mass="8635">MFGNLTGWHFLIIAGVLAAVLLIALAIVFLIVHLARRRPAGSGGMADPATRLAQLDQLRAQGLVTEAEYDAKRREILGLL</sequence>
<keyword evidence="1" id="KW-0812">Transmembrane</keyword>
<feature type="transmembrane region" description="Helical" evidence="1">
    <location>
        <begin position="6"/>
        <end position="32"/>
    </location>
</feature>
<dbReference type="RefSeq" id="WP_066597350.1">
    <property type="nucleotide sequence ID" value="NZ_CP016282.1"/>
</dbReference>
<reference evidence="3 4" key="1">
    <citation type="submission" date="2016-06" db="EMBL/GenBank/DDBJ databases">
        <title>Genome sequencing of Cryobacterium arcticum PAMC 27867.</title>
        <authorList>
            <person name="Lee J."/>
            <person name="Kim O.-S."/>
        </authorList>
    </citation>
    <scope>NUCLEOTIDE SEQUENCE [LARGE SCALE GENOMIC DNA]</scope>
    <source>
        <strain evidence="3 4">PAMC 27867</strain>
    </source>
</reference>
<dbReference type="EMBL" id="CP016282">
    <property type="protein sequence ID" value="ANP73736.1"/>
    <property type="molecule type" value="Genomic_DNA"/>
</dbReference>
<protein>
    <recommendedName>
        <fullName evidence="2">SHOCT domain-containing protein</fullName>
    </recommendedName>
</protein>
<name>A0A1B1BML1_9MICO</name>
<feature type="domain" description="SHOCT" evidence="2">
    <location>
        <begin position="51"/>
        <end position="77"/>
    </location>
</feature>
<dbReference type="OrthoDB" id="5125821at2"/>
<evidence type="ECO:0000256" key="1">
    <source>
        <dbReference type="SAM" id="Phobius"/>
    </source>
</evidence>
<gene>
    <name evidence="3" type="ORF">PA27867_2797</name>
</gene>
<evidence type="ECO:0000313" key="4">
    <source>
        <dbReference type="Proteomes" id="UP000092582"/>
    </source>
</evidence>
<dbReference type="InterPro" id="IPR018649">
    <property type="entry name" value="SHOCT"/>
</dbReference>
<dbReference type="KEGG" id="cart:PA27867_2797"/>
<dbReference type="Proteomes" id="UP000092582">
    <property type="component" value="Chromosome 1"/>
</dbReference>
<dbReference type="Pfam" id="PF09851">
    <property type="entry name" value="SHOCT"/>
    <property type="match status" value="1"/>
</dbReference>
<keyword evidence="1" id="KW-0472">Membrane</keyword>
<proteinExistence type="predicted"/>
<evidence type="ECO:0000259" key="2">
    <source>
        <dbReference type="Pfam" id="PF09851"/>
    </source>
</evidence>
<evidence type="ECO:0000313" key="3">
    <source>
        <dbReference type="EMBL" id="ANP73736.1"/>
    </source>
</evidence>
<dbReference type="AlphaFoldDB" id="A0A1B1BML1"/>
<organism evidence="3 4">
    <name type="scientific">Cryobacterium arcticum</name>
    <dbReference type="NCBI Taxonomy" id="670052"/>
    <lineage>
        <taxon>Bacteria</taxon>
        <taxon>Bacillati</taxon>
        <taxon>Actinomycetota</taxon>
        <taxon>Actinomycetes</taxon>
        <taxon>Micrococcales</taxon>
        <taxon>Microbacteriaceae</taxon>
        <taxon>Cryobacterium</taxon>
    </lineage>
</organism>
<keyword evidence="1" id="KW-1133">Transmembrane helix</keyword>